<name>A0A4S4KWM5_9AGAM</name>
<proteinExistence type="predicted"/>
<dbReference type="EMBL" id="SGPK01000537">
    <property type="protein sequence ID" value="THH02811.1"/>
    <property type="molecule type" value="Genomic_DNA"/>
</dbReference>
<feature type="region of interest" description="Disordered" evidence="1">
    <location>
        <begin position="1"/>
        <end position="49"/>
    </location>
</feature>
<dbReference type="OrthoDB" id="16851at2759"/>
<dbReference type="AlphaFoldDB" id="A0A4S4KWM5"/>
<sequence length="402" mass="43874">MAERKKPPSASRSPEDSLIRRAKRQRLAEPEGIKVLPPPSQLVGTNSPSTVENTNATVALSALLEFTAVSSHPDIHCRFDQIARALCHNHLLVVTTQLASAEPRRSEYEFLEIEFYLRKQDVHEDPFTHGSREQKSSGNWYFHRAPQKSANPAKSATSAAGYRGGTRKGLDLTIGGPIASAHFPQSARTDEDGPRGGVLFRSIRRVADDTVISGPSLLVDELLRVCGATSIAELINERLANDTSAFSSITSSLHRTCSITLVPRSPAQGRKPIVYSSPRIGLDLSHPGTTITPSDLRIIFIQKSYRYFLYPALLTANGRPQTFLGLYILLLEAEIINEEGVLGEVSKLSGLKRSSVDKYVSEYRRGKKSGKITSFVGLAGKGASSSPTTYLRMMGTLARLSA</sequence>
<dbReference type="Proteomes" id="UP000308199">
    <property type="component" value="Unassembled WGS sequence"/>
</dbReference>
<organism evidence="2 3">
    <name type="scientific">Phellinidium pouzarii</name>
    <dbReference type="NCBI Taxonomy" id="167371"/>
    <lineage>
        <taxon>Eukaryota</taxon>
        <taxon>Fungi</taxon>
        <taxon>Dikarya</taxon>
        <taxon>Basidiomycota</taxon>
        <taxon>Agaricomycotina</taxon>
        <taxon>Agaricomycetes</taxon>
        <taxon>Hymenochaetales</taxon>
        <taxon>Hymenochaetaceae</taxon>
        <taxon>Phellinidium</taxon>
    </lineage>
</organism>
<accession>A0A4S4KWM5</accession>
<evidence type="ECO:0000313" key="2">
    <source>
        <dbReference type="EMBL" id="THH02811.1"/>
    </source>
</evidence>
<evidence type="ECO:0000313" key="3">
    <source>
        <dbReference type="Proteomes" id="UP000308199"/>
    </source>
</evidence>
<comment type="caution">
    <text evidence="2">The sequence shown here is derived from an EMBL/GenBank/DDBJ whole genome shotgun (WGS) entry which is preliminary data.</text>
</comment>
<reference evidence="2 3" key="1">
    <citation type="submission" date="2019-02" db="EMBL/GenBank/DDBJ databases">
        <title>Genome sequencing of the rare red list fungi Phellinidium pouzarii.</title>
        <authorList>
            <person name="Buettner E."/>
            <person name="Kellner H."/>
        </authorList>
    </citation>
    <scope>NUCLEOTIDE SEQUENCE [LARGE SCALE GENOMIC DNA]</scope>
    <source>
        <strain evidence="2 3">DSM 108285</strain>
    </source>
</reference>
<evidence type="ECO:0000256" key="1">
    <source>
        <dbReference type="SAM" id="MobiDB-lite"/>
    </source>
</evidence>
<gene>
    <name evidence="2" type="ORF">EW145_g6695</name>
</gene>
<keyword evidence="3" id="KW-1185">Reference proteome</keyword>
<protein>
    <submittedName>
        <fullName evidence="2">Uncharacterized protein</fullName>
    </submittedName>
</protein>